<reference evidence="1 2" key="1">
    <citation type="submission" date="2021-06" db="EMBL/GenBank/DDBJ databases">
        <title>Caerostris extrusa draft genome.</title>
        <authorList>
            <person name="Kono N."/>
            <person name="Arakawa K."/>
        </authorList>
    </citation>
    <scope>NUCLEOTIDE SEQUENCE [LARGE SCALE GENOMIC DNA]</scope>
</reference>
<sequence length="149" mass="16622">MNGGRQSVLCWVLSTELSLSPFNPLQGHELWMMATLKTYSNLIACLAADICLLYRHRKHIDLHLCSNHQVAYATTLFSVTYLVPFRLWCQHQEVTSVCNRLCQSSVTAYVKVVKGSVTAYVKVVKGSVTAYVKVVASCVIIVKLIMLPS</sequence>
<name>A0AAV4QGB2_CAEEX</name>
<dbReference type="EMBL" id="BPLR01006083">
    <property type="protein sequence ID" value="GIY07287.1"/>
    <property type="molecule type" value="Genomic_DNA"/>
</dbReference>
<accession>A0AAV4QGB2</accession>
<keyword evidence="2" id="KW-1185">Reference proteome</keyword>
<evidence type="ECO:0000313" key="1">
    <source>
        <dbReference type="EMBL" id="GIY07287.1"/>
    </source>
</evidence>
<dbReference type="AlphaFoldDB" id="A0AAV4QGB2"/>
<organism evidence="1 2">
    <name type="scientific">Caerostris extrusa</name>
    <name type="common">Bark spider</name>
    <name type="synonym">Caerostris bankana</name>
    <dbReference type="NCBI Taxonomy" id="172846"/>
    <lineage>
        <taxon>Eukaryota</taxon>
        <taxon>Metazoa</taxon>
        <taxon>Ecdysozoa</taxon>
        <taxon>Arthropoda</taxon>
        <taxon>Chelicerata</taxon>
        <taxon>Arachnida</taxon>
        <taxon>Araneae</taxon>
        <taxon>Araneomorphae</taxon>
        <taxon>Entelegynae</taxon>
        <taxon>Araneoidea</taxon>
        <taxon>Araneidae</taxon>
        <taxon>Caerostris</taxon>
    </lineage>
</organism>
<evidence type="ECO:0000313" key="2">
    <source>
        <dbReference type="Proteomes" id="UP001054945"/>
    </source>
</evidence>
<dbReference type="Proteomes" id="UP001054945">
    <property type="component" value="Unassembled WGS sequence"/>
</dbReference>
<gene>
    <name evidence="1" type="ORF">CEXT_191891</name>
</gene>
<protein>
    <submittedName>
        <fullName evidence="1">Uncharacterized protein</fullName>
    </submittedName>
</protein>
<proteinExistence type="predicted"/>
<comment type="caution">
    <text evidence="1">The sequence shown here is derived from an EMBL/GenBank/DDBJ whole genome shotgun (WGS) entry which is preliminary data.</text>
</comment>